<name>A0A7X1N9J4_9BURK</name>
<dbReference type="Proteomes" id="UP000484381">
    <property type="component" value="Unassembled WGS sequence"/>
</dbReference>
<dbReference type="RefSeq" id="WP_321574329.1">
    <property type="nucleotide sequence ID" value="NZ_WHNP01000010.1"/>
</dbReference>
<reference evidence="1 2" key="1">
    <citation type="submission" date="2019-10" db="EMBL/GenBank/DDBJ databases">
        <title>Paraburkholderia sp. isolated from nodules of Mimosa pudica from Brazilian Atlantic Forest soils.</title>
        <authorList>
            <person name="Paulitsch F."/>
            <person name="Hungria M."/>
            <person name="Dall'Agnol R."/>
        </authorList>
    </citation>
    <scope>NUCLEOTIDE SEQUENCE [LARGE SCALE GENOMIC DNA]</scope>
    <source>
        <strain evidence="1 2">CNPSo 3157</strain>
    </source>
</reference>
<evidence type="ECO:0000313" key="2">
    <source>
        <dbReference type="Proteomes" id="UP000484381"/>
    </source>
</evidence>
<dbReference type="EMBL" id="WHNP01000010">
    <property type="protein sequence ID" value="MPW17870.1"/>
    <property type="molecule type" value="Genomic_DNA"/>
</dbReference>
<protein>
    <submittedName>
        <fullName evidence="1">Uncharacterized protein</fullName>
    </submittedName>
</protein>
<sequence>MANVLLAFPNLTDAATLAGGGWQAPVTNLQDRRLARVARTTDSTPGNTQFTVDFGKDRKLQVVSLVSHNMSTQGQWRVLMGDDPTFATTKYDSGWMVAWPVIHPFGALEWEDDNWWEAAISEDDRAGYPGILIDLLPAIVLARYLKVMFSDANNAAGYLQFGRLFVSPGWQPATNMSYGATIGWETDTAVKRSLGGTTYFDRKAPRRVEKFSLDLLSDAEAKTQVFEMQRKLGVDGELLVAWDPGDAMNLIRQSFVGRMRALNPITAVLRNINNNAFEIEETS</sequence>
<organism evidence="1 2">
    <name type="scientific">Paraburkholderia franconis</name>
    <dbReference type="NCBI Taxonomy" id="2654983"/>
    <lineage>
        <taxon>Bacteria</taxon>
        <taxon>Pseudomonadati</taxon>
        <taxon>Pseudomonadota</taxon>
        <taxon>Betaproteobacteria</taxon>
        <taxon>Burkholderiales</taxon>
        <taxon>Burkholderiaceae</taxon>
        <taxon>Paraburkholderia</taxon>
    </lineage>
</organism>
<dbReference type="AlphaFoldDB" id="A0A7X1N9J4"/>
<comment type="caution">
    <text evidence="1">The sequence shown here is derived from an EMBL/GenBank/DDBJ whole genome shotgun (WGS) entry which is preliminary data.</text>
</comment>
<keyword evidence="2" id="KW-1185">Reference proteome</keyword>
<evidence type="ECO:0000313" key="1">
    <source>
        <dbReference type="EMBL" id="MPW17870.1"/>
    </source>
</evidence>
<gene>
    <name evidence="1" type="ORF">GCT13_13220</name>
</gene>
<accession>A0A7X1N9J4</accession>
<proteinExistence type="predicted"/>